<dbReference type="HOGENOM" id="CLU_2574677_0_0_1"/>
<keyword evidence="3" id="KW-1185">Reference proteome</keyword>
<dbReference type="AlphaFoldDB" id="G8Y6C8"/>
<reference evidence="2" key="1">
    <citation type="submission" date="2011-10" db="EMBL/GenBank/DDBJ databases">
        <authorList>
            <person name="Genoscope - CEA"/>
        </authorList>
    </citation>
    <scope>NUCLEOTIDE SEQUENCE</scope>
</reference>
<evidence type="ECO:0000313" key="3">
    <source>
        <dbReference type="Proteomes" id="UP000005222"/>
    </source>
</evidence>
<proteinExistence type="predicted"/>
<reference evidence="3" key="2">
    <citation type="journal article" date="2012" name="G3 (Bethesda)">
        <title>Pichia sorbitophila, an interspecies yeast hybrid reveals early steps of genome resolution following polyploidization.</title>
        <authorList>
            <person name="Leh Louis V."/>
            <person name="Despons L."/>
            <person name="Friedrich A."/>
            <person name="Martin T."/>
            <person name="Durrens P."/>
            <person name="Casaregola S."/>
            <person name="Neuveglise C."/>
            <person name="Fairhead C."/>
            <person name="Marck C."/>
            <person name="Cruz J.A."/>
            <person name="Straub M.L."/>
            <person name="Kugler V."/>
            <person name="Sacerdot C."/>
            <person name="Uzunov Z."/>
            <person name="Thierry A."/>
            <person name="Weiss S."/>
            <person name="Bleykasten C."/>
            <person name="De Montigny J."/>
            <person name="Jacques N."/>
            <person name="Jung P."/>
            <person name="Lemaire M."/>
            <person name="Mallet S."/>
            <person name="Morel G."/>
            <person name="Richard G.F."/>
            <person name="Sarkar A."/>
            <person name="Savel G."/>
            <person name="Schacherer J."/>
            <person name="Seret M.L."/>
            <person name="Talla E."/>
            <person name="Samson G."/>
            <person name="Jubin C."/>
            <person name="Poulain J."/>
            <person name="Vacherie B."/>
            <person name="Barbe V."/>
            <person name="Pelletier E."/>
            <person name="Sherman D.J."/>
            <person name="Westhof E."/>
            <person name="Weissenbach J."/>
            <person name="Baret P.V."/>
            <person name="Wincker P."/>
            <person name="Gaillardin C."/>
            <person name="Dujon B."/>
            <person name="Souciet J.L."/>
        </authorList>
    </citation>
    <scope>NUCLEOTIDE SEQUENCE [LARGE SCALE GENOMIC DNA]</scope>
    <source>
        <strain evidence="3">ATCC MYA-4447 / BCRC 22081 / CBS 7064 / NBRC 10061 / NRRL Y-12695</strain>
    </source>
</reference>
<dbReference type="Proteomes" id="UP000005222">
    <property type="component" value="Chromosome K"/>
</dbReference>
<organism evidence="2 3">
    <name type="scientific">Pichia sorbitophila (strain ATCC MYA-4447 / BCRC 22081 / CBS 7064 / NBRC 10061 / NRRL Y-12695)</name>
    <name type="common">Hybrid yeast</name>
    <dbReference type="NCBI Taxonomy" id="559304"/>
    <lineage>
        <taxon>Eukaryota</taxon>
        <taxon>Fungi</taxon>
        <taxon>Dikarya</taxon>
        <taxon>Ascomycota</taxon>
        <taxon>Saccharomycotina</taxon>
        <taxon>Pichiomycetes</taxon>
        <taxon>Debaryomycetaceae</taxon>
        <taxon>Millerozyma</taxon>
    </lineage>
</organism>
<protein>
    <submittedName>
        <fullName evidence="2">Piso0_003699 protein</fullName>
    </submittedName>
</protein>
<evidence type="ECO:0000313" key="2">
    <source>
        <dbReference type="EMBL" id="CCE84158.1"/>
    </source>
</evidence>
<dbReference type="Proteomes" id="UP000005222">
    <property type="component" value="Chromosome L"/>
</dbReference>
<gene>
    <name evidence="2" type="primary">Piso0_003699</name>
    <name evidence="1" type="ORF">GNLVRS01_PISO0K00626g</name>
    <name evidence="2" type="ORF">GNLVRS01_PISO0L00627g</name>
</gene>
<dbReference type="EMBL" id="FO082048">
    <property type="protein sequence ID" value="CCE84158.1"/>
    <property type="molecule type" value="Genomic_DNA"/>
</dbReference>
<dbReference type="InParanoid" id="G8Y6C8"/>
<accession>G8Y6C8</accession>
<evidence type="ECO:0000313" key="1">
    <source>
        <dbReference type="EMBL" id="CCE83127.1"/>
    </source>
</evidence>
<name>G8Y6C8_PICSO</name>
<sequence length="81" mass="9296">MRRERILGKTFGVRLDVWLDVSNLGAKNLFYCTPLSNDHVLGQVNNFLLSFPKGLDREAEKKTVERGGTRKYLARLDSDRV</sequence>
<dbReference type="EMBL" id="FO082049">
    <property type="protein sequence ID" value="CCE83127.1"/>
    <property type="molecule type" value="Genomic_DNA"/>
</dbReference>